<sequence length="68" mass="7554">MRKPLTALLLLVYLFAYIVLAATIGGMTSAWPRWAELAFYVVAGIAWIFPLKPLFAWMNSGAPPPEDD</sequence>
<reference evidence="2 3" key="1">
    <citation type="journal article" date="2014" name="Antonie Van Leeuwenhoek">
        <title>Hyphomonas beringensis sp. nov. and Hyphomonas chukchiensis sp. nov., isolated from surface seawater of the Bering Sea and Chukchi Sea.</title>
        <authorList>
            <person name="Li C."/>
            <person name="Lai Q."/>
            <person name="Li G."/>
            <person name="Dong C."/>
            <person name="Wang J."/>
            <person name="Liao Y."/>
            <person name="Shao Z."/>
        </authorList>
    </citation>
    <scope>NUCLEOTIDE SEQUENCE [LARGE SCALE GENOMIC DNA]</scope>
    <source>
        <strain evidence="2 3">MHS-3</strain>
    </source>
</reference>
<organism evidence="2 3">
    <name type="scientific">Hyphomonas adhaerens MHS-3</name>
    <dbReference type="NCBI Taxonomy" id="1280949"/>
    <lineage>
        <taxon>Bacteria</taxon>
        <taxon>Pseudomonadati</taxon>
        <taxon>Pseudomonadota</taxon>
        <taxon>Alphaproteobacteria</taxon>
        <taxon>Hyphomonadales</taxon>
        <taxon>Hyphomonadaceae</taxon>
        <taxon>Hyphomonas</taxon>
    </lineage>
</organism>
<keyword evidence="1" id="KW-1133">Transmembrane helix</keyword>
<keyword evidence="3" id="KW-1185">Reference proteome</keyword>
<accession>A0A069E5A6</accession>
<dbReference type="RefSeq" id="WP_035573863.1">
    <property type="nucleotide sequence ID" value="NZ_ARYH01000004.1"/>
</dbReference>
<dbReference type="PATRIC" id="fig|1280949.3.peg.3401"/>
<evidence type="ECO:0000256" key="1">
    <source>
        <dbReference type="SAM" id="Phobius"/>
    </source>
</evidence>
<dbReference type="EMBL" id="ARYH01000004">
    <property type="protein sequence ID" value="KCZ82732.1"/>
    <property type="molecule type" value="Genomic_DNA"/>
</dbReference>
<protein>
    <recommendedName>
        <fullName evidence="4">DUF2842 domain-containing protein</fullName>
    </recommendedName>
</protein>
<dbReference type="Pfam" id="PF11003">
    <property type="entry name" value="DUF2842"/>
    <property type="match status" value="1"/>
</dbReference>
<comment type="caution">
    <text evidence="2">The sequence shown here is derived from an EMBL/GenBank/DDBJ whole genome shotgun (WGS) entry which is preliminary data.</text>
</comment>
<evidence type="ECO:0000313" key="2">
    <source>
        <dbReference type="EMBL" id="KCZ82732.1"/>
    </source>
</evidence>
<evidence type="ECO:0008006" key="4">
    <source>
        <dbReference type="Google" id="ProtNLM"/>
    </source>
</evidence>
<evidence type="ECO:0000313" key="3">
    <source>
        <dbReference type="Proteomes" id="UP000027446"/>
    </source>
</evidence>
<dbReference type="InterPro" id="IPR021265">
    <property type="entry name" value="DUF2842"/>
</dbReference>
<name>A0A069E5A6_9PROT</name>
<dbReference type="eggNOG" id="ENOG5031BK6">
    <property type="taxonomic scope" value="Bacteria"/>
</dbReference>
<proteinExistence type="predicted"/>
<keyword evidence="1" id="KW-0472">Membrane</keyword>
<dbReference type="Proteomes" id="UP000027446">
    <property type="component" value="Unassembled WGS sequence"/>
</dbReference>
<gene>
    <name evidence="2" type="ORF">HAD_16762</name>
</gene>
<dbReference type="AlphaFoldDB" id="A0A069E5A6"/>
<feature type="transmembrane region" description="Helical" evidence="1">
    <location>
        <begin position="37"/>
        <end position="55"/>
    </location>
</feature>
<dbReference type="STRING" id="1280949.HAD_16762"/>
<dbReference type="OrthoDB" id="7510023at2"/>
<keyword evidence="1" id="KW-0812">Transmembrane</keyword>